<keyword evidence="1" id="KW-0812">Transmembrane</keyword>
<gene>
    <name evidence="2" type="ORF">ND2E_3791</name>
</gene>
<proteinExistence type="predicted"/>
<name>A0A099KH93_COLPS</name>
<accession>A0A099KH93</accession>
<keyword evidence="1" id="KW-1133">Transmembrane helix</keyword>
<protein>
    <submittedName>
        <fullName evidence="2">Uncharacterized protein</fullName>
    </submittedName>
</protein>
<dbReference type="AlphaFoldDB" id="A0A099KH93"/>
<keyword evidence="1" id="KW-0472">Membrane</keyword>
<evidence type="ECO:0000313" key="3">
    <source>
        <dbReference type="Proteomes" id="UP000029843"/>
    </source>
</evidence>
<evidence type="ECO:0000313" key="2">
    <source>
        <dbReference type="EMBL" id="KGJ89600.1"/>
    </source>
</evidence>
<dbReference type="Proteomes" id="UP000029843">
    <property type="component" value="Unassembled WGS sequence"/>
</dbReference>
<evidence type="ECO:0000256" key="1">
    <source>
        <dbReference type="SAM" id="Phobius"/>
    </source>
</evidence>
<feature type="transmembrane region" description="Helical" evidence="1">
    <location>
        <begin position="212"/>
        <end position="232"/>
    </location>
</feature>
<dbReference type="RefSeq" id="WP_033094622.1">
    <property type="nucleotide sequence ID" value="NZ_JQED01000040.1"/>
</dbReference>
<sequence>MPEENIIVSIGGSVERAVKGEYSIDVKAILTEAWQQTLQSRMSINIALILVSVFGMVVSFISSSFFGGIELVINDPELLQLINVIVTIAVWPFMAGIEMMGVFHAVKKPTRSKMIFSFLHRGSWVALCALLTSLLIGIGFQFYIIPGIFLAVLLSLTIPLVVEKRLTPVQAIVLSVKALRFKIVSLLAIYLVLFLTLIALTFPIALLIESSFAPLAVMLFLFGLSYLAPWYYNIKGVLYREIFGVFMEQKNVENGLSHAANTDSDQNGSDDTFSA</sequence>
<dbReference type="OrthoDB" id="5915045at2"/>
<dbReference type="EMBL" id="JQED01000040">
    <property type="protein sequence ID" value="KGJ89600.1"/>
    <property type="molecule type" value="Genomic_DNA"/>
</dbReference>
<reference evidence="2 3" key="1">
    <citation type="submission" date="2014-08" db="EMBL/GenBank/DDBJ databases">
        <title>Genomic and Phenotypic Diversity of Colwellia psychrerythraea strains from Disparate Marine Basins.</title>
        <authorList>
            <person name="Techtmann S.M."/>
            <person name="Stelling S.C."/>
            <person name="Utturkar S.M."/>
            <person name="Alshibli N."/>
            <person name="Harris A."/>
            <person name="Brown S.D."/>
            <person name="Hazen T.C."/>
        </authorList>
    </citation>
    <scope>NUCLEOTIDE SEQUENCE [LARGE SCALE GENOMIC DNA]</scope>
    <source>
        <strain evidence="2 3">ND2E</strain>
    </source>
</reference>
<feature type="transmembrane region" description="Helical" evidence="1">
    <location>
        <begin position="81"/>
        <end position="106"/>
    </location>
</feature>
<comment type="caution">
    <text evidence="2">The sequence shown here is derived from an EMBL/GenBank/DDBJ whole genome shotgun (WGS) entry which is preliminary data.</text>
</comment>
<feature type="transmembrane region" description="Helical" evidence="1">
    <location>
        <begin position="46"/>
        <end position="69"/>
    </location>
</feature>
<dbReference type="PATRIC" id="fig|28229.4.peg.2942"/>
<feature type="transmembrane region" description="Helical" evidence="1">
    <location>
        <begin position="142"/>
        <end position="162"/>
    </location>
</feature>
<feature type="transmembrane region" description="Helical" evidence="1">
    <location>
        <begin position="118"/>
        <end position="136"/>
    </location>
</feature>
<organism evidence="2 3">
    <name type="scientific">Colwellia psychrerythraea</name>
    <name type="common">Vibrio psychroerythus</name>
    <dbReference type="NCBI Taxonomy" id="28229"/>
    <lineage>
        <taxon>Bacteria</taxon>
        <taxon>Pseudomonadati</taxon>
        <taxon>Pseudomonadota</taxon>
        <taxon>Gammaproteobacteria</taxon>
        <taxon>Alteromonadales</taxon>
        <taxon>Colwelliaceae</taxon>
        <taxon>Colwellia</taxon>
    </lineage>
</organism>
<feature type="transmembrane region" description="Helical" evidence="1">
    <location>
        <begin position="183"/>
        <end position="206"/>
    </location>
</feature>